<keyword evidence="3" id="KW-1185">Reference proteome</keyword>
<feature type="region of interest" description="Disordered" evidence="1">
    <location>
        <begin position="44"/>
        <end position="88"/>
    </location>
</feature>
<dbReference type="RefSeq" id="WP_136530158.1">
    <property type="nucleotide sequence ID" value="NZ_STGX01000009.1"/>
</dbReference>
<organism evidence="2 3">
    <name type="scientific">Glycomyces paridis</name>
    <dbReference type="NCBI Taxonomy" id="2126555"/>
    <lineage>
        <taxon>Bacteria</taxon>
        <taxon>Bacillati</taxon>
        <taxon>Actinomycetota</taxon>
        <taxon>Actinomycetes</taxon>
        <taxon>Glycomycetales</taxon>
        <taxon>Glycomycetaceae</taxon>
        <taxon>Glycomyces</taxon>
    </lineage>
</organism>
<comment type="caution">
    <text evidence="2">The sequence shown here is derived from an EMBL/GenBank/DDBJ whole genome shotgun (WGS) entry which is preliminary data.</text>
</comment>
<name>A0A4S8PE79_9ACTN</name>
<evidence type="ECO:0000313" key="3">
    <source>
        <dbReference type="Proteomes" id="UP000305792"/>
    </source>
</evidence>
<accession>A0A4S8PE79</accession>
<gene>
    <name evidence="2" type="ORF">E9998_13110</name>
</gene>
<dbReference type="EMBL" id="STGX01000009">
    <property type="protein sequence ID" value="THV27925.1"/>
    <property type="molecule type" value="Genomic_DNA"/>
</dbReference>
<dbReference type="AlphaFoldDB" id="A0A4S8PE79"/>
<evidence type="ECO:0000313" key="2">
    <source>
        <dbReference type="EMBL" id="THV27925.1"/>
    </source>
</evidence>
<protein>
    <submittedName>
        <fullName evidence="2">Uncharacterized protein</fullName>
    </submittedName>
</protein>
<evidence type="ECO:0000256" key="1">
    <source>
        <dbReference type="SAM" id="MobiDB-lite"/>
    </source>
</evidence>
<sequence>MTATDDFARFAAAWRSAFDALGEGLAEALAALNRALADTVDEAGGPRQVVHGPPVRRHRAPRDHASNTAMAARSRAVATTQRNALRRR</sequence>
<reference evidence="2 3" key="1">
    <citation type="journal article" date="2018" name="Int. J. Syst. Evol. Microbiol.">
        <title>Glycomyces paridis sp. nov., isolated from the medicinal plant Paris polyphylla.</title>
        <authorList>
            <person name="Fang X.M."/>
            <person name="Bai J.L."/>
            <person name="Su J."/>
            <person name="Zhao L.L."/>
            <person name="Liu H.Y."/>
            <person name="Ma B.P."/>
            <person name="Zhang Y.Q."/>
            <person name="Yu L.Y."/>
        </authorList>
    </citation>
    <scope>NUCLEOTIDE SEQUENCE [LARGE SCALE GENOMIC DNA]</scope>
    <source>
        <strain evidence="2 3">CPCC 204357</strain>
    </source>
</reference>
<feature type="compositionally biased region" description="Polar residues" evidence="1">
    <location>
        <begin position="77"/>
        <end position="88"/>
    </location>
</feature>
<dbReference type="Proteomes" id="UP000305792">
    <property type="component" value="Unassembled WGS sequence"/>
</dbReference>
<proteinExistence type="predicted"/>